<accession>A0A485KTX2</accession>
<organism evidence="2 3">
    <name type="scientific">Aphanomyces stellatus</name>
    <dbReference type="NCBI Taxonomy" id="120398"/>
    <lineage>
        <taxon>Eukaryota</taxon>
        <taxon>Sar</taxon>
        <taxon>Stramenopiles</taxon>
        <taxon>Oomycota</taxon>
        <taxon>Saprolegniomycetes</taxon>
        <taxon>Saprolegniales</taxon>
        <taxon>Verrucalvaceae</taxon>
        <taxon>Aphanomyces</taxon>
    </lineage>
</organism>
<reference evidence="1" key="2">
    <citation type="submission" date="2019-06" db="EMBL/GenBank/DDBJ databases">
        <title>Genomics analysis of Aphanomyces spp. identifies a new class of oomycete effector associated with host adaptation.</title>
        <authorList>
            <person name="Gaulin E."/>
        </authorList>
    </citation>
    <scope>NUCLEOTIDE SEQUENCE</scope>
    <source>
        <strain evidence="1">CBS 578.67</strain>
    </source>
</reference>
<dbReference type="Proteomes" id="UP000332933">
    <property type="component" value="Unassembled WGS sequence"/>
</dbReference>
<dbReference type="EMBL" id="VJMH01005313">
    <property type="protein sequence ID" value="KAF0697525.1"/>
    <property type="molecule type" value="Genomic_DNA"/>
</dbReference>
<evidence type="ECO:0000313" key="2">
    <source>
        <dbReference type="EMBL" id="VFT88646.1"/>
    </source>
</evidence>
<gene>
    <name evidence="2" type="primary">Aste57867_11790</name>
    <name evidence="1" type="ORF">As57867_011745</name>
    <name evidence="2" type="ORF">ASTE57867_11790</name>
</gene>
<name>A0A485KTX2_9STRA</name>
<keyword evidence="3" id="KW-1185">Reference proteome</keyword>
<dbReference type="OrthoDB" id="65685at2759"/>
<sequence length="273" mass="29204">MFGIGFLVGGSVFYYTGQKIKESSTRALRDTAVIADSQDISTLPVTPAHERDSAYVSFSGRLKGFDSPLLQSAISRRTSSTVLDAIRIHSKTFQRCEEMASRNVLVHTDTQVSESEVGGAVAVEPFTAASTTVVVKDKSFIKSLYKAGEDEFKPAVETNVTIFGDAPRSKTIGFRTVERLIPVDGVVSGIGVVEGRLVAGATGAPKLTWVLVPADDGKARGRPSFLVYGDKDDLIRQRQRKAGDLDTIGDVLSVLGAAGVLLGGYTLMKQNSK</sequence>
<evidence type="ECO:0000313" key="3">
    <source>
        <dbReference type="Proteomes" id="UP000332933"/>
    </source>
</evidence>
<protein>
    <submittedName>
        <fullName evidence="2">Aste57867_11790 protein</fullName>
    </submittedName>
</protein>
<dbReference type="AlphaFoldDB" id="A0A485KTX2"/>
<reference evidence="2 3" key="1">
    <citation type="submission" date="2019-03" db="EMBL/GenBank/DDBJ databases">
        <authorList>
            <person name="Gaulin E."/>
            <person name="Dumas B."/>
        </authorList>
    </citation>
    <scope>NUCLEOTIDE SEQUENCE [LARGE SCALE GENOMIC DNA]</scope>
    <source>
        <strain evidence="2">CBS 568.67</strain>
    </source>
</reference>
<dbReference type="EMBL" id="CAADRA010005334">
    <property type="protein sequence ID" value="VFT88646.1"/>
    <property type="molecule type" value="Genomic_DNA"/>
</dbReference>
<evidence type="ECO:0000313" key="1">
    <source>
        <dbReference type="EMBL" id="KAF0697525.1"/>
    </source>
</evidence>
<proteinExistence type="predicted"/>